<dbReference type="EMBL" id="ML738389">
    <property type="protein sequence ID" value="KAE8308199.1"/>
    <property type="molecule type" value="Genomic_DNA"/>
</dbReference>
<sequence>MDGYLAVLAITGLGDCRVCLSTNILYLFQCGRSIDLNRARKCGESFYYLPTLTSVLLFSPHNLRKLAITLRAFMSGCFIRSEACSFPYARRFENQRTNRLGVRDADPRLRICAGFRMPGQTPYTVSSNSRLKNETPNVPACLLLC</sequence>
<dbReference type="Proteomes" id="UP000325433">
    <property type="component" value="Unassembled WGS sequence"/>
</dbReference>
<proteinExistence type="predicted"/>
<accession>A0A5N6VJ43</accession>
<gene>
    <name evidence="1" type="ORF">BDV41DRAFT_514292</name>
</gene>
<evidence type="ECO:0000313" key="2">
    <source>
        <dbReference type="Proteomes" id="UP000325433"/>
    </source>
</evidence>
<dbReference type="AlphaFoldDB" id="A0A5N6VJ43"/>
<name>A0A5N6VJ43_9EURO</name>
<protein>
    <submittedName>
        <fullName evidence="1">Uncharacterized protein</fullName>
    </submittedName>
</protein>
<reference evidence="2" key="1">
    <citation type="submission" date="2019-04" db="EMBL/GenBank/DDBJ databases">
        <title>Friends and foes A comparative genomics studyof 23 Aspergillus species from section Flavi.</title>
        <authorList>
            <consortium name="DOE Joint Genome Institute"/>
            <person name="Kjaerbolling I."/>
            <person name="Vesth T."/>
            <person name="Frisvad J.C."/>
            <person name="Nybo J.L."/>
            <person name="Theobald S."/>
            <person name="Kildgaard S."/>
            <person name="Isbrandt T."/>
            <person name="Kuo A."/>
            <person name="Sato A."/>
            <person name="Lyhne E.K."/>
            <person name="Kogle M.E."/>
            <person name="Wiebenga A."/>
            <person name="Kun R.S."/>
            <person name="Lubbers R.J."/>
            <person name="Makela M.R."/>
            <person name="Barry K."/>
            <person name="Chovatia M."/>
            <person name="Clum A."/>
            <person name="Daum C."/>
            <person name="Haridas S."/>
            <person name="He G."/>
            <person name="LaButti K."/>
            <person name="Lipzen A."/>
            <person name="Mondo S."/>
            <person name="Riley R."/>
            <person name="Salamov A."/>
            <person name="Simmons B.A."/>
            <person name="Magnuson J.K."/>
            <person name="Henrissat B."/>
            <person name="Mortensen U.H."/>
            <person name="Larsen T.O."/>
            <person name="Devries R.P."/>
            <person name="Grigoriev I.V."/>
            <person name="Machida M."/>
            <person name="Baker S.E."/>
            <person name="Andersen M.R."/>
        </authorList>
    </citation>
    <scope>NUCLEOTIDE SEQUENCE [LARGE SCALE GENOMIC DNA]</scope>
    <source>
        <strain evidence="2">CBS 130015</strain>
    </source>
</reference>
<keyword evidence="2" id="KW-1185">Reference proteome</keyword>
<evidence type="ECO:0000313" key="1">
    <source>
        <dbReference type="EMBL" id="KAE8308199.1"/>
    </source>
</evidence>
<organism evidence="1 2">
    <name type="scientific">Aspergillus transmontanensis</name>
    <dbReference type="NCBI Taxonomy" id="1034304"/>
    <lineage>
        <taxon>Eukaryota</taxon>
        <taxon>Fungi</taxon>
        <taxon>Dikarya</taxon>
        <taxon>Ascomycota</taxon>
        <taxon>Pezizomycotina</taxon>
        <taxon>Eurotiomycetes</taxon>
        <taxon>Eurotiomycetidae</taxon>
        <taxon>Eurotiales</taxon>
        <taxon>Aspergillaceae</taxon>
        <taxon>Aspergillus</taxon>
        <taxon>Aspergillus subgen. Circumdati</taxon>
    </lineage>
</organism>